<dbReference type="SMART" id="SM00460">
    <property type="entry name" value="TGc"/>
    <property type="match status" value="1"/>
</dbReference>
<dbReference type="Pfam" id="PF01841">
    <property type="entry name" value="Transglut_core"/>
    <property type="match status" value="1"/>
</dbReference>
<name>A0ABW5D621_9BACT</name>
<evidence type="ECO:0000313" key="3">
    <source>
        <dbReference type="EMBL" id="MFD2256538.1"/>
    </source>
</evidence>
<dbReference type="InterPro" id="IPR052901">
    <property type="entry name" value="Bact_TGase-like"/>
</dbReference>
<feature type="transmembrane region" description="Helical" evidence="1">
    <location>
        <begin position="567"/>
        <end position="585"/>
    </location>
</feature>
<keyword evidence="4" id="KW-1185">Reference proteome</keyword>
<reference evidence="4" key="1">
    <citation type="journal article" date="2019" name="Int. J. Syst. Evol. Microbiol.">
        <title>The Global Catalogue of Microorganisms (GCM) 10K type strain sequencing project: providing services to taxonomists for standard genome sequencing and annotation.</title>
        <authorList>
            <consortium name="The Broad Institute Genomics Platform"/>
            <consortium name="The Broad Institute Genome Sequencing Center for Infectious Disease"/>
            <person name="Wu L."/>
            <person name="Ma J."/>
        </authorList>
    </citation>
    <scope>NUCLEOTIDE SEQUENCE [LARGE SCALE GENOMIC DNA]</scope>
    <source>
        <strain evidence="4">CGMCC 4.7106</strain>
    </source>
</reference>
<keyword evidence="1" id="KW-1133">Transmembrane helix</keyword>
<dbReference type="InterPro" id="IPR002931">
    <property type="entry name" value="Transglutaminase-like"/>
</dbReference>
<feature type="domain" description="Transglutaminase-like" evidence="2">
    <location>
        <begin position="452"/>
        <end position="524"/>
    </location>
</feature>
<dbReference type="PANTHER" id="PTHR42736">
    <property type="entry name" value="PROTEIN-GLUTAMINE GAMMA-GLUTAMYLTRANSFERASE"/>
    <property type="match status" value="1"/>
</dbReference>
<evidence type="ECO:0000313" key="4">
    <source>
        <dbReference type="Proteomes" id="UP001597375"/>
    </source>
</evidence>
<dbReference type="RefSeq" id="WP_386819827.1">
    <property type="nucleotide sequence ID" value="NZ_JBHUIT010000008.1"/>
</dbReference>
<feature type="transmembrane region" description="Helical" evidence="1">
    <location>
        <begin position="57"/>
        <end position="74"/>
    </location>
</feature>
<evidence type="ECO:0000259" key="2">
    <source>
        <dbReference type="SMART" id="SM00460"/>
    </source>
</evidence>
<feature type="transmembrane region" description="Helical" evidence="1">
    <location>
        <begin position="12"/>
        <end position="37"/>
    </location>
</feature>
<proteinExistence type="predicted"/>
<accession>A0ABW5D621</accession>
<dbReference type="SUPFAM" id="SSF54001">
    <property type="entry name" value="Cysteine proteinases"/>
    <property type="match status" value="1"/>
</dbReference>
<sequence length="691" mass="79036">MEKVILPPPRLLLGATLLFWGAMTDHGFLGLIIALFIEGANWVGFRWNFGERGCSRAWKITMLLTIVTGALIWLDGDRYTALPKLMVWFPVLLLPLQFVQSYGLNNSMALNSFSFFSDLHRRRNQQLGLENSVIQFNFGNLYFLCTITASALGVFAGRKFFFPALVILVGWLIFSRVKVRIFALVVIVFTASLIGISGQIGLNKLYKWMTNRSIENGAYPSANPTVNKTAIGSLGQLKQSNEMHWRIIPAEGQSPPRLLRLTTYNRYKGTIWKNEIPEAEISGEDDFRELSALALEEGEPFFMLRREMLQSNLRSALPSFQIRGRAQTEDPLPLPGNASTLQNFDMDTPEINPLGTVVIYPKKSIIAGNVRWNDSESPDSPPWEQDLAVDDFESPGIQDIVEEIGLNDLPDAQSKIARLRQWFTREFQYTKYLTIHRARNYQDRPSAIETFLTTSKRGHCEYFATAATLLLRASGVPSRYCVGYSVQERDIARNQYVIRGIHAHAWTRVWNESRKEWVDFDPTPPLWLTVETSGGTESRWLTDGFQRFREDFFIWRNQPENRLRATIVMWTLGLSVMGFVVLRLWRSKLILKEKNSIWQPSDRGIVTPLHSLEKRARRLLPARLPGESYPEWLLKLPTPVPSEKLAEAVALHQQIRFDPAPASTEALWRLEKLATELERFIKDAKNPKSTK</sequence>
<gene>
    <name evidence="3" type="ORF">ACFSSA_07615</name>
</gene>
<comment type="caution">
    <text evidence="3">The sequence shown here is derived from an EMBL/GenBank/DDBJ whole genome shotgun (WGS) entry which is preliminary data.</text>
</comment>
<dbReference type="Gene3D" id="3.10.620.30">
    <property type="match status" value="1"/>
</dbReference>
<keyword evidence="1" id="KW-0812">Transmembrane</keyword>
<dbReference type="Proteomes" id="UP001597375">
    <property type="component" value="Unassembled WGS sequence"/>
</dbReference>
<dbReference type="InterPro" id="IPR038765">
    <property type="entry name" value="Papain-like_cys_pep_sf"/>
</dbReference>
<protein>
    <submittedName>
        <fullName evidence="3">Transglutaminase family protein</fullName>
    </submittedName>
</protein>
<dbReference type="PANTHER" id="PTHR42736:SF1">
    <property type="entry name" value="PROTEIN-GLUTAMINE GAMMA-GLUTAMYLTRANSFERASE"/>
    <property type="match status" value="1"/>
</dbReference>
<organism evidence="3 4">
    <name type="scientific">Luteolibacter algae</name>
    <dbReference type="NCBI Taxonomy" id="454151"/>
    <lineage>
        <taxon>Bacteria</taxon>
        <taxon>Pseudomonadati</taxon>
        <taxon>Verrucomicrobiota</taxon>
        <taxon>Verrucomicrobiia</taxon>
        <taxon>Verrucomicrobiales</taxon>
        <taxon>Verrucomicrobiaceae</taxon>
        <taxon>Luteolibacter</taxon>
    </lineage>
</organism>
<evidence type="ECO:0000256" key="1">
    <source>
        <dbReference type="SAM" id="Phobius"/>
    </source>
</evidence>
<dbReference type="EMBL" id="JBHUIT010000008">
    <property type="protein sequence ID" value="MFD2256538.1"/>
    <property type="molecule type" value="Genomic_DNA"/>
</dbReference>
<keyword evidence="1" id="KW-0472">Membrane</keyword>
<feature type="transmembrane region" description="Helical" evidence="1">
    <location>
        <begin position="181"/>
        <end position="202"/>
    </location>
</feature>
<feature type="transmembrane region" description="Helical" evidence="1">
    <location>
        <begin position="141"/>
        <end position="174"/>
    </location>
</feature>